<dbReference type="Gene3D" id="3.40.50.1240">
    <property type="entry name" value="Phosphoglycerate mutase-like"/>
    <property type="match status" value="1"/>
</dbReference>
<evidence type="ECO:0000313" key="2">
    <source>
        <dbReference type="EMBL" id="EPE10251.1"/>
    </source>
</evidence>
<sequence>MSLEYIYVTRHGFRSNWVVDPATGDYKANFPTPTGIAADPALTSHGVDQARQLAAHLARRDGDGRGGRPVPVPIERIYCSPYYRCLETIRPFVETVQDAETEGGLMESRSILPSSAYPDSRKPWWTVRCDPGLVDWFGAAPFEQPQPAPVSLLRQKFFPWIDSEYQHSGAVPLRHGETMAQLHARMAAALRHIIQECDRDGVRAIVICSHAAPIIAMGRALTGDVPFAVETEDFGTFTCGLSVFRRRRRAVRTTKKQRGFNGTDPSHVLPWDDQFQTLGNEPWTGGRGVGGGWDCDENCNCSFLAGGEERGWRFSGDDESFAGSQQPKAKGPIVDSGLELGVVVQGRTTETRPLQGAKEIEEKEKKEVRGGKDDGDARGTTTKESRTKGAEATVATTSEDAASTANVGNEHDVASKEDSTEDSTDSTDNTSHAGQGRKGPTPKL</sequence>
<dbReference type="CDD" id="cd07067">
    <property type="entry name" value="HP_PGM_like"/>
    <property type="match status" value="1"/>
</dbReference>
<dbReference type="PANTHER" id="PTHR16469">
    <property type="entry name" value="UBIQUITIN-ASSOCIATED AND SH3 DOMAIN-CONTAINING BA-RELATED"/>
    <property type="match status" value="1"/>
</dbReference>
<keyword evidence="3" id="KW-1185">Reference proteome</keyword>
<protein>
    <submittedName>
        <fullName evidence="2">Phosphoglycerate mutase family protein</fullName>
    </submittedName>
</protein>
<dbReference type="InterPro" id="IPR029033">
    <property type="entry name" value="His_PPase_superfam"/>
</dbReference>
<dbReference type="VEuPathDB" id="FungiDB:F503_05346"/>
<dbReference type="OMA" id="WYKPDRD"/>
<organism evidence="2 3">
    <name type="scientific">Ophiostoma piceae (strain UAMH 11346)</name>
    <name type="common">Sap stain fungus</name>
    <dbReference type="NCBI Taxonomy" id="1262450"/>
    <lineage>
        <taxon>Eukaryota</taxon>
        <taxon>Fungi</taxon>
        <taxon>Dikarya</taxon>
        <taxon>Ascomycota</taxon>
        <taxon>Pezizomycotina</taxon>
        <taxon>Sordariomycetes</taxon>
        <taxon>Sordariomycetidae</taxon>
        <taxon>Ophiostomatales</taxon>
        <taxon>Ophiostomataceae</taxon>
        <taxon>Ophiostoma</taxon>
    </lineage>
</organism>
<dbReference type="SMART" id="SM00855">
    <property type="entry name" value="PGAM"/>
    <property type="match status" value="1"/>
</dbReference>
<reference evidence="2 3" key="1">
    <citation type="journal article" date="2013" name="BMC Genomics">
        <title>The genome and transcriptome of the pine saprophyte Ophiostoma piceae, and a comparison with the bark beetle-associated pine pathogen Grosmannia clavigera.</title>
        <authorList>
            <person name="Haridas S."/>
            <person name="Wang Y."/>
            <person name="Lim L."/>
            <person name="Massoumi Alamouti S."/>
            <person name="Jackman S."/>
            <person name="Docking R."/>
            <person name="Robertson G."/>
            <person name="Birol I."/>
            <person name="Bohlmann J."/>
            <person name="Breuil C."/>
        </authorList>
    </citation>
    <scope>NUCLEOTIDE SEQUENCE [LARGE SCALE GENOMIC DNA]</scope>
    <source>
        <strain evidence="2 3">UAMH 11346</strain>
    </source>
</reference>
<evidence type="ECO:0000313" key="3">
    <source>
        <dbReference type="Proteomes" id="UP000016923"/>
    </source>
</evidence>
<dbReference type="AlphaFoldDB" id="S3CDZ4"/>
<dbReference type="InterPro" id="IPR013078">
    <property type="entry name" value="His_Pase_superF_clade-1"/>
</dbReference>
<dbReference type="OrthoDB" id="414418at2759"/>
<dbReference type="SUPFAM" id="SSF53254">
    <property type="entry name" value="Phosphoglycerate mutase-like"/>
    <property type="match status" value="1"/>
</dbReference>
<gene>
    <name evidence="2" type="ORF">F503_05346</name>
</gene>
<feature type="compositionally biased region" description="Basic and acidic residues" evidence="1">
    <location>
        <begin position="358"/>
        <end position="389"/>
    </location>
</feature>
<dbReference type="EMBL" id="KE148146">
    <property type="protein sequence ID" value="EPE10251.1"/>
    <property type="molecule type" value="Genomic_DNA"/>
</dbReference>
<dbReference type="Proteomes" id="UP000016923">
    <property type="component" value="Unassembled WGS sequence"/>
</dbReference>
<accession>S3CDZ4</accession>
<feature type="region of interest" description="Disordered" evidence="1">
    <location>
        <begin position="314"/>
        <end position="333"/>
    </location>
</feature>
<name>S3CDZ4_OPHP1</name>
<dbReference type="PANTHER" id="PTHR16469:SF51">
    <property type="entry name" value="TRANSCRIPTION FACTOR TAU 55 KDA SUBUNIT"/>
    <property type="match status" value="1"/>
</dbReference>
<evidence type="ECO:0000256" key="1">
    <source>
        <dbReference type="SAM" id="MobiDB-lite"/>
    </source>
</evidence>
<dbReference type="HOGENOM" id="CLU_042838_1_0_1"/>
<dbReference type="Pfam" id="PF00300">
    <property type="entry name" value="His_Phos_1"/>
    <property type="match status" value="2"/>
</dbReference>
<dbReference type="eggNOG" id="ENOG502RYP8">
    <property type="taxonomic scope" value="Eukaryota"/>
</dbReference>
<feature type="region of interest" description="Disordered" evidence="1">
    <location>
        <begin position="346"/>
        <end position="444"/>
    </location>
</feature>
<dbReference type="InterPro" id="IPR051710">
    <property type="entry name" value="Phosphatase_SH3-domain"/>
</dbReference>
<feature type="compositionally biased region" description="Basic and acidic residues" evidence="1">
    <location>
        <begin position="409"/>
        <end position="418"/>
    </location>
</feature>
<feature type="compositionally biased region" description="Polar residues" evidence="1">
    <location>
        <begin position="394"/>
        <end position="407"/>
    </location>
</feature>
<dbReference type="STRING" id="1262450.S3CDZ4"/>
<proteinExistence type="predicted"/>